<comment type="caution">
    <text evidence="2">The sequence shown here is derived from an EMBL/GenBank/DDBJ whole genome shotgun (WGS) entry which is preliminary data.</text>
</comment>
<dbReference type="RefSeq" id="WP_345065181.1">
    <property type="nucleotide sequence ID" value="NZ_BAABGR010000006.1"/>
</dbReference>
<keyword evidence="3" id="KW-1185">Reference proteome</keyword>
<dbReference type="InterPro" id="IPR054238">
    <property type="entry name" value="DUF6965"/>
</dbReference>
<evidence type="ECO:0000313" key="3">
    <source>
        <dbReference type="Proteomes" id="UP001500394"/>
    </source>
</evidence>
<dbReference type="Pfam" id="PF22292">
    <property type="entry name" value="DUF6965"/>
    <property type="match status" value="1"/>
</dbReference>
<dbReference type="EMBL" id="BAABGR010000006">
    <property type="protein sequence ID" value="GAA4513228.1"/>
    <property type="molecule type" value="Genomic_DNA"/>
</dbReference>
<proteinExistence type="predicted"/>
<protein>
    <recommendedName>
        <fullName evidence="1">DUF6965 domain-containing protein</fullName>
    </recommendedName>
</protein>
<feature type="domain" description="DUF6965" evidence="1">
    <location>
        <begin position="1"/>
        <end position="66"/>
    </location>
</feature>
<accession>A0ABP8QYE5</accession>
<evidence type="ECO:0000259" key="1">
    <source>
        <dbReference type="Pfam" id="PF22292"/>
    </source>
</evidence>
<name>A0ABP8QYE5_9SPHI</name>
<reference evidence="3" key="1">
    <citation type="journal article" date="2019" name="Int. J. Syst. Evol. Microbiol.">
        <title>The Global Catalogue of Microorganisms (GCM) 10K type strain sequencing project: providing services to taxonomists for standard genome sequencing and annotation.</title>
        <authorList>
            <consortium name="The Broad Institute Genomics Platform"/>
            <consortium name="The Broad Institute Genome Sequencing Center for Infectious Disease"/>
            <person name="Wu L."/>
            <person name="Ma J."/>
        </authorList>
    </citation>
    <scope>NUCLEOTIDE SEQUENCE [LARGE SCALE GENOMIC DNA]</scope>
    <source>
        <strain evidence="3">JCM 17858</strain>
    </source>
</reference>
<evidence type="ECO:0000313" key="2">
    <source>
        <dbReference type="EMBL" id="GAA4513228.1"/>
    </source>
</evidence>
<dbReference type="Proteomes" id="UP001500394">
    <property type="component" value="Unassembled WGS sequence"/>
</dbReference>
<gene>
    <name evidence="2" type="ORF">GCM10023173_08560</name>
</gene>
<sequence>MEIEELKRTLLGRTYPEKVKISEDQTVVDVPLFLKVQFIEVEKWQKDLHKCPAYVRLLKFKKAIEELENQ</sequence>
<organism evidence="2 3">
    <name type="scientific">Sphingobacterium thermophilum</name>
    <dbReference type="NCBI Taxonomy" id="768534"/>
    <lineage>
        <taxon>Bacteria</taxon>
        <taxon>Pseudomonadati</taxon>
        <taxon>Bacteroidota</taxon>
        <taxon>Sphingobacteriia</taxon>
        <taxon>Sphingobacteriales</taxon>
        <taxon>Sphingobacteriaceae</taxon>
        <taxon>Sphingobacterium</taxon>
    </lineage>
</organism>